<dbReference type="PANTHER" id="PTHR42985">
    <property type="entry name" value="SODIUM-COUPLED MONOCARBOXYLATE TRANSPORTER"/>
    <property type="match status" value="1"/>
</dbReference>
<dbReference type="AlphaFoldDB" id="A0A239D7C7"/>
<feature type="transmembrane region" description="Helical" evidence="12">
    <location>
        <begin position="293"/>
        <end position="321"/>
    </location>
</feature>
<dbReference type="Gene3D" id="1.20.1730.10">
    <property type="entry name" value="Sodium/glucose cotransporter"/>
    <property type="match status" value="1"/>
</dbReference>
<keyword evidence="10" id="KW-0739">Sodium transport</keyword>
<organism evidence="13 14">
    <name type="scientific">Belliella buryatensis</name>
    <dbReference type="NCBI Taxonomy" id="1500549"/>
    <lineage>
        <taxon>Bacteria</taxon>
        <taxon>Pseudomonadati</taxon>
        <taxon>Bacteroidota</taxon>
        <taxon>Cytophagia</taxon>
        <taxon>Cytophagales</taxon>
        <taxon>Cyclobacteriaceae</taxon>
        <taxon>Belliella</taxon>
    </lineage>
</organism>
<feature type="transmembrane region" description="Helical" evidence="12">
    <location>
        <begin position="98"/>
        <end position="120"/>
    </location>
</feature>
<feature type="transmembrane region" description="Helical" evidence="12">
    <location>
        <begin position="425"/>
        <end position="443"/>
    </location>
</feature>
<keyword evidence="3" id="KW-0813">Transport</keyword>
<evidence type="ECO:0000256" key="10">
    <source>
        <dbReference type="ARBA" id="ARBA00023201"/>
    </source>
</evidence>
<reference evidence="14" key="1">
    <citation type="submission" date="2017-06" db="EMBL/GenBank/DDBJ databases">
        <authorList>
            <person name="Varghese N."/>
            <person name="Submissions S."/>
        </authorList>
    </citation>
    <scope>NUCLEOTIDE SEQUENCE [LARGE SCALE GENOMIC DNA]</scope>
    <source>
        <strain evidence="14">5C</strain>
    </source>
</reference>
<comment type="similarity">
    <text evidence="2 11">Belongs to the sodium:solute symporter (SSF) (TC 2.A.21) family.</text>
</comment>
<dbReference type="InterPro" id="IPR051163">
    <property type="entry name" value="Sodium:Solute_Symporter_SSF"/>
</dbReference>
<evidence type="ECO:0000256" key="5">
    <source>
        <dbReference type="ARBA" id="ARBA00022692"/>
    </source>
</evidence>
<feature type="transmembrane region" description="Helical" evidence="12">
    <location>
        <begin position="169"/>
        <end position="190"/>
    </location>
</feature>
<sequence length="592" mass="66645">MVLVVNHYFSSIDWLILLVNPDIFMSTVDWIVLFSTLFLIVGYGVYKTYGPKSMDNYLRGDSDMNWWTIGLSIMATQASAITFLSTPGQAYEDGMRFIQFYFGLPVAMIILSVTFIPIYYKLKVYTAYQFLENRFDLKTRTLAALLFLTQRGLAAGITIYAPSIILSTLLGWSLFWTNIFIGLLVILYTVSGGTKAVSITQKQQMAVMMGGMVLAGILVINMLPVSFTEALHVAGKMERLNIVNFEFNLSDRYNFWSGMTAALFLFLSYFGTDQSQVQRYLTGKTLSESRMGLIMNGLLKVPMQFIILFIGVMVFVFYQFFQPPVVFNKVQTENLINSELSDNYFQLEGEFTETFDQKSQSISDLLVAIKAKDKLAIEAAQAGMKSAYAKQEEIRKDVKSLIVQNDASAETKDTDYVFMRFVMDYLPVGIVGLLFAVIFSAAMSSTASELNSLGTTSTVDIYKRSLYKEGSDKHYMLSSKWLTAFWGLFAILFATYASLFENLIQAVNLLGSLFYGTILGIFLVGFYMKWIKGNAVFIAALIAEAIILLIHWHNGDTLLGVTINIGFLWYNAIGCLLVMVFAALFQLINRQK</sequence>
<dbReference type="CDD" id="cd11494">
    <property type="entry name" value="SLC5sbd_NIS-like_u2"/>
    <property type="match status" value="1"/>
</dbReference>
<evidence type="ECO:0000256" key="12">
    <source>
        <dbReference type="SAM" id="Phobius"/>
    </source>
</evidence>
<keyword evidence="6 12" id="KW-1133">Transmembrane helix</keyword>
<feature type="transmembrane region" description="Helical" evidence="12">
    <location>
        <begin position="211"/>
        <end position="233"/>
    </location>
</feature>
<dbReference type="GO" id="GO:0006814">
    <property type="term" value="P:sodium ion transport"/>
    <property type="evidence" value="ECO:0007669"/>
    <property type="project" value="UniProtKB-KW"/>
</dbReference>
<keyword evidence="14" id="KW-1185">Reference proteome</keyword>
<feature type="transmembrane region" description="Helical" evidence="12">
    <location>
        <begin position="253"/>
        <end position="272"/>
    </location>
</feature>
<gene>
    <name evidence="13" type="ORF">SAMN06295967_106140</name>
</gene>
<evidence type="ECO:0000313" key="14">
    <source>
        <dbReference type="Proteomes" id="UP000198480"/>
    </source>
</evidence>
<name>A0A239D7C7_9BACT</name>
<dbReference type="PANTHER" id="PTHR42985:SF47">
    <property type="entry name" value="INTEGRAL MEMBRANE TRANSPORT PROTEIN"/>
    <property type="match status" value="1"/>
</dbReference>
<evidence type="ECO:0000256" key="6">
    <source>
        <dbReference type="ARBA" id="ARBA00022989"/>
    </source>
</evidence>
<evidence type="ECO:0000256" key="8">
    <source>
        <dbReference type="ARBA" id="ARBA00023065"/>
    </source>
</evidence>
<keyword evidence="9 12" id="KW-0472">Membrane</keyword>
<keyword evidence="5 12" id="KW-0812">Transmembrane</keyword>
<protein>
    <submittedName>
        <fullName evidence="13">Transporter, SSS family</fullName>
    </submittedName>
</protein>
<dbReference type="Proteomes" id="UP000198480">
    <property type="component" value="Unassembled WGS sequence"/>
</dbReference>
<evidence type="ECO:0000256" key="2">
    <source>
        <dbReference type="ARBA" id="ARBA00006434"/>
    </source>
</evidence>
<keyword evidence="4" id="KW-1003">Cell membrane</keyword>
<keyword evidence="7" id="KW-0915">Sodium</keyword>
<evidence type="ECO:0000313" key="13">
    <source>
        <dbReference type="EMBL" id="SNS27774.1"/>
    </source>
</evidence>
<evidence type="ECO:0000256" key="4">
    <source>
        <dbReference type="ARBA" id="ARBA00022475"/>
    </source>
</evidence>
<feature type="transmembrane region" description="Helical" evidence="12">
    <location>
        <begin position="535"/>
        <end position="555"/>
    </location>
</feature>
<dbReference type="Pfam" id="PF00474">
    <property type="entry name" value="SSF"/>
    <property type="match status" value="2"/>
</dbReference>
<evidence type="ECO:0000256" key="3">
    <source>
        <dbReference type="ARBA" id="ARBA00022448"/>
    </source>
</evidence>
<dbReference type="GO" id="GO:0005886">
    <property type="term" value="C:plasma membrane"/>
    <property type="evidence" value="ECO:0007669"/>
    <property type="project" value="UniProtKB-SubCell"/>
</dbReference>
<feature type="transmembrane region" description="Helical" evidence="12">
    <location>
        <begin position="567"/>
        <end position="588"/>
    </location>
</feature>
<dbReference type="InterPro" id="IPR001734">
    <property type="entry name" value="Na/solute_symporter"/>
</dbReference>
<dbReference type="GO" id="GO:0015293">
    <property type="term" value="F:symporter activity"/>
    <property type="evidence" value="ECO:0007669"/>
    <property type="project" value="TreeGrafter"/>
</dbReference>
<dbReference type="InterPro" id="IPR038377">
    <property type="entry name" value="Na/Glc_symporter_sf"/>
</dbReference>
<dbReference type="PROSITE" id="PS50283">
    <property type="entry name" value="NA_SOLUT_SYMP_3"/>
    <property type="match status" value="1"/>
</dbReference>
<evidence type="ECO:0000256" key="11">
    <source>
        <dbReference type="RuleBase" id="RU362091"/>
    </source>
</evidence>
<evidence type="ECO:0000256" key="7">
    <source>
        <dbReference type="ARBA" id="ARBA00023053"/>
    </source>
</evidence>
<dbReference type="EMBL" id="FZOK01000006">
    <property type="protein sequence ID" value="SNS27774.1"/>
    <property type="molecule type" value="Genomic_DNA"/>
</dbReference>
<proteinExistence type="inferred from homology"/>
<feature type="transmembrane region" description="Helical" evidence="12">
    <location>
        <begin position="23"/>
        <end position="46"/>
    </location>
</feature>
<feature type="transmembrane region" description="Helical" evidence="12">
    <location>
        <begin position="481"/>
        <end position="500"/>
    </location>
</feature>
<evidence type="ECO:0000256" key="9">
    <source>
        <dbReference type="ARBA" id="ARBA00023136"/>
    </source>
</evidence>
<feature type="transmembrane region" description="Helical" evidence="12">
    <location>
        <begin position="506"/>
        <end position="528"/>
    </location>
</feature>
<comment type="subcellular location">
    <subcellularLocation>
        <location evidence="1">Cell membrane</location>
        <topology evidence="1">Multi-pass membrane protein</topology>
    </subcellularLocation>
</comment>
<feature type="transmembrane region" description="Helical" evidence="12">
    <location>
        <begin position="66"/>
        <end position="86"/>
    </location>
</feature>
<feature type="transmembrane region" description="Helical" evidence="12">
    <location>
        <begin position="141"/>
        <end position="163"/>
    </location>
</feature>
<accession>A0A239D7C7</accession>
<evidence type="ECO:0000256" key="1">
    <source>
        <dbReference type="ARBA" id="ARBA00004651"/>
    </source>
</evidence>
<keyword evidence="8" id="KW-0406">Ion transport</keyword>